<evidence type="ECO:0000256" key="1">
    <source>
        <dbReference type="SAM" id="MobiDB-lite"/>
    </source>
</evidence>
<keyword evidence="4" id="KW-1185">Reference proteome</keyword>
<dbReference type="InterPro" id="IPR036047">
    <property type="entry name" value="F-box-like_dom_sf"/>
</dbReference>
<dbReference type="RefSeq" id="XP_066086131.1">
    <property type="nucleotide sequence ID" value="XM_066230034.1"/>
</dbReference>
<evidence type="ECO:0000313" key="4">
    <source>
        <dbReference type="Proteomes" id="UP001358614"/>
    </source>
</evidence>
<reference evidence="3 4" key="1">
    <citation type="submission" date="2024-01" db="EMBL/GenBank/DDBJ databases">
        <title>Comparative genomics of Cryptococcus and Kwoniella reveals pathogenesis evolution and contrasting modes of karyotype evolution via chromosome fusion or intercentromeric recombination.</title>
        <authorList>
            <person name="Coelho M.A."/>
            <person name="David-Palma M."/>
            <person name="Shea T."/>
            <person name="Bowers K."/>
            <person name="McGinley-Smith S."/>
            <person name="Mohammad A.W."/>
            <person name="Gnirke A."/>
            <person name="Yurkov A.M."/>
            <person name="Nowrousian M."/>
            <person name="Sun S."/>
            <person name="Cuomo C.A."/>
            <person name="Heitman J."/>
        </authorList>
    </citation>
    <scope>NUCLEOTIDE SEQUENCE [LARGE SCALE GENOMIC DNA]</scope>
    <source>
        <strain evidence="3 4">PYCC6329</strain>
    </source>
</reference>
<feature type="compositionally biased region" description="Low complexity" evidence="1">
    <location>
        <begin position="32"/>
        <end position="42"/>
    </location>
</feature>
<dbReference type="KEGG" id="ker:91105076"/>
<dbReference type="EMBL" id="CP144089">
    <property type="protein sequence ID" value="WWD08164.1"/>
    <property type="molecule type" value="Genomic_DNA"/>
</dbReference>
<dbReference type="PROSITE" id="PS50181">
    <property type="entry name" value="FBOX"/>
    <property type="match status" value="1"/>
</dbReference>
<feature type="region of interest" description="Disordered" evidence="1">
    <location>
        <begin position="27"/>
        <end position="58"/>
    </location>
</feature>
<dbReference type="SUPFAM" id="SSF81383">
    <property type="entry name" value="F-box domain"/>
    <property type="match status" value="1"/>
</dbReference>
<dbReference type="InterPro" id="IPR001810">
    <property type="entry name" value="F-box_dom"/>
</dbReference>
<organism evidence="3 4">
    <name type="scientific">Kwoniella europaea PYCC6329</name>
    <dbReference type="NCBI Taxonomy" id="1423913"/>
    <lineage>
        <taxon>Eukaryota</taxon>
        <taxon>Fungi</taxon>
        <taxon>Dikarya</taxon>
        <taxon>Basidiomycota</taxon>
        <taxon>Agaricomycotina</taxon>
        <taxon>Tremellomycetes</taxon>
        <taxon>Tremellales</taxon>
        <taxon>Cryptococcaceae</taxon>
        <taxon>Kwoniella</taxon>
    </lineage>
</organism>
<dbReference type="Gene3D" id="3.80.10.10">
    <property type="entry name" value="Ribonuclease Inhibitor"/>
    <property type="match status" value="1"/>
</dbReference>
<feature type="domain" description="F-box" evidence="2">
    <location>
        <begin position="57"/>
        <end position="103"/>
    </location>
</feature>
<feature type="region of interest" description="Disordered" evidence="1">
    <location>
        <begin position="393"/>
        <end position="437"/>
    </location>
</feature>
<gene>
    <name evidence="3" type="ORF">V865_006275</name>
</gene>
<dbReference type="Gene3D" id="1.20.1280.50">
    <property type="match status" value="1"/>
</dbReference>
<proteinExistence type="predicted"/>
<dbReference type="CDD" id="cd09917">
    <property type="entry name" value="F-box_SF"/>
    <property type="match status" value="1"/>
</dbReference>
<dbReference type="Pfam" id="PF12937">
    <property type="entry name" value="F-box-like"/>
    <property type="match status" value="1"/>
</dbReference>
<evidence type="ECO:0000313" key="3">
    <source>
        <dbReference type="EMBL" id="WWD08164.1"/>
    </source>
</evidence>
<accession>A0AAX4KPY4</accession>
<sequence>MDITLLPPTQILSNHSHLTLLPSALPKHPYPSSSRHSTSSKSIMMHPYTPKPPKDGSSPFTTLPTEIQLLILSHLDPSDLLTLLRVSRSFHSLGLSPTLHRKLSLNNIPSNIPHILGNHILPSVRELSINLFPFPRSYNGYRPNHLGMLLSQNDKRGNTKYHRQRNSHLGMVKYESVIGPIMRHVKFDQLRILNIPFSSSYLPIEELDPILESLSSNIEKLDLRGSSLSGDRWIELLESERFGNLKELDMGFTNIHSLPLPSSSCFANLRYISLSSCTSLSTQTISEFLRDLQTSLEKIDLSRLDQIPFQSLFDMKVIHQHPDPDQNGRLTPTGLREIKVVGIDHLTRRDIRTLKKWWEKQRRDCLSTTRHGEREQERKISLESQLVNWTHSGKEMKTPELISRSSTSSSSSSTYSTGSEEDIINTPSTSYTSREYSGSDVRSNRKIILPSQHNFLQSLSFDSDSAISDGQSIPQRKLSTIPRAKKNSGSQGDYEEVMISINIIHSAILESEDEDGYRQFIGEVVGGTLDLGNEFEPRGYIEIDQ</sequence>
<protein>
    <recommendedName>
        <fullName evidence="2">F-box domain-containing protein</fullName>
    </recommendedName>
</protein>
<feature type="compositionally biased region" description="Polar residues" evidence="1">
    <location>
        <begin position="425"/>
        <end position="436"/>
    </location>
</feature>
<dbReference type="SMART" id="SM00256">
    <property type="entry name" value="FBOX"/>
    <property type="match status" value="1"/>
</dbReference>
<feature type="compositionally biased region" description="Low complexity" evidence="1">
    <location>
        <begin position="403"/>
        <end position="418"/>
    </location>
</feature>
<name>A0AAX4KPY4_9TREE</name>
<dbReference type="InterPro" id="IPR032675">
    <property type="entry name" value="LRR_dom_sf"/>
</dbReference>
<dbReference type="SUPFAM" id="SSF52058">
    <property type="entry name" value="L domain-like"/>
    <property type="match status" value="1"/>
</dbReference>
<evidence type="ECO:0000259" key="2">
    <source>
        <dbReference type="PROSITE" id="PS50181"/>
    </source>
</evidence>
<dbReference type="GeneID" id="91105076"/>
<dbReference type="Proteomes" id="UP001358614">
    <property type="component" value="Chromosome 1"/>
</dbReference>
<dbReference type="AlphaFoldDB" id="A0AAX4KPY4"/>